<evidence type="ECO:0000313" key="2">
    <source>
        <dbReference type="Proteomes" id="UP000575068"/>
    </source>
</evidence>
<organism evidence="1 2">
    <name type="scientific">Rhizorhapis suberifaciens</name>
    <name type="common">corky root of lettuce</name>
    <dbReference type="NCBI Taxonomy" id="13656"/>
    <lineage>
        <taxon>Bacteria</taxon>
        <taxon>Pseudomonadati</taxon>
        <taxon>Pseudomonadota</taxon>
        <taxon>Alphaproteobacteria</taxon>
        <taxon>Sphingomonadales</taxon>
        <taxon>Sphingomonadaceae</taxon>
        <taxon>Rhizorhapis</taxon>
    </lineage>
</organism>
<dbReference type="RefSeq" id="WP_184475521.1">
    <property type="nucleotide sequence ID" value="NZ_JACHOV010000007.1"/>
</dbReference>
<dbReference type="Pfam" id="PF10983">
    <property type="entry name" value="DUF2793"/>
    <property type="match status" value="1"/>
</dbReference>
<comment type="caution">
    <text evidence="1">The sequence shown here is derived from an EMBL/GenBank/DDBJ whole genome shotgun (WGS) entry which is preliminary data.</text>
</comment>
<protein>
    <recommendedName>
        <fullName evidence="3">DUF2793 domain-containing protein</fullName>
    </recommendedName>
</protein>
<name>A0A840HVL0_9SPHN</name>
<dbReference type="InterPro" id="IPR021251">
    <property type="entry name" value="DUF2793"/>
</dbReference>
<gene>
    <name evidence="1" type="ORF">HNQ99_002034</name>
</gene>
<keyword evidence="2" id="KW-1185">Reference proteome</keyword>
<evidence type="ECO:0008006" key="3">
    <source>
        <dbReference type="Google" id="ProtNLM"/>
    </source>
</evidence>
<evidence type="ECO:0000313" key="1">
    <source>
        <dbReference type="EMBL" id="MBB4641721.1"/>
    </source>
</evidence>
<reference evidence="1 2" key="1">
    <citation type="submission" date="2020-08" db="EMBL/GenBank/DDBJ databases">
        <title>Genomic Encyclopedia of Type Strains, Phase IV (KMG-IV): sequencing the most valuable type-strain genomes for metagenomic binning, comparative biology and taxonomic classification.</title>
        <authorList>
            <person name="Goeker M."/>
        </authorList>
    </citation>
    <scope>NUCLEOTIDE SEQUENCE [LARGE SCALE GENOMIC DNA]</scope>
    <source>
        <strain evidence="1 2">DSM 7465</strain>
    </source>
</reference>
<proteinExistence type="predicted"/>
<sequence>MPEDVTPRFNLPYLHAGQAQKEAYHNEALTLVDILTHAHALSAQLNEPPAALVEGQCWIVGTSPQGAWGGRAGALACWTAGGWRFITPRDGMRVHVEDEALDCTYDGGYWTRGAIRPAGIFLSNVKVLGTRQAAISAPSGGGLIDGQARAAILAILNALQNHGLIEVSE</sequence>
<dbReference type="AlphaFoldDB" id="A0A840HVL0"/>
<dbReference type="Proteomes" id="UP000575068">
    <property type="component" value="Unassembled WGS sequence"/>
</dbReference>
<dbReference type="EMBL" id="JACHOV010000007">
    <property type="protein sequence ID" value="MBB4641721.1"/>
    <property type="molecule type" value="Genomic_DNA"/>
</dbReference>
<accession>A0A840HVL0</accession>